<accession>A0AAE1H154</accession>
<feature type="compositionally biased region" description="Low complexity" evidence="1">
    <location>
        <begin position="179"/>
        <end position="188"/>
    </location>
</feature>
<feature type="compositionally biased region" description="Basic and acidic residues" evidence="1">
    <location>
        <begin position="152"/>
        <end position="161"/>
    </location>
</feature>
<feature type="compositionally biased region" description="Low complexity" evidence="1">
    <location>
        <begin position="32"/>
        <end position="43"/>
    </location>
</feature>
<feature type="compositionally biased region" description="Basic residues" evidence="1">
    <location>
        <begin position="189"/>
        <end position="200"/>
    </location>
</feature>
<feature type="compositionally biased region" description="Basic and acidic residues" evidence="1">
    <location>
        <begin position="51"/>
        <end position="67"/>
    </location>
</feature>
<feature type="compositionally biased region" description="Basic residues" evidence="1">
    <location>
        <begin position="68"/>
        <end position="77"/>
    </location>
</feature>
<feature type="compositionally biased region" description="Polar residues" evidence="1">
    <location>
        <begin position="81"/>
        <end position="91"/>
    </location>
</feature>
<dbReference type="Proteomes" id="UP001219518">
    <property type="component" value="Unassembled WGS sequence"/>
</dbReference>
<feature type="region of interest" description="Disordered" evidence="1">
    <location>
        <begin position="1479"/>
        <end position="1542"/>
    </location>
</feature>
<proteinExistence type="predicted"/>
<keyword evidence="3" id="KW-1185">Reference proteome</keyword>
<gene>
    <name evidence="2" type="ORF">KUF71_022336</name>
</gene>
<feature type="compositionally biased region" description="Basic residues" evidence="1">
    <location>
        <begin position="162"/>
        <end position="178"/>
    </location>
</feature>
<feature type="compositionally biased region" description="Polar residues" evidence="1">
    <location>
        <begin position="892"/>
        <end position="914"/>
    </location>
</feature>
<feature type="compositionally biased region" description="Polar residues" evidence="1">
    <location>
        <begin position="1526"/>
        <end position="1539"/>
    </location>
</feature>
<feature type="compositionally biased region" description="Low complexity" evidence="1">
    <location>
        <begin position="431"/>
        <end position="449"/>
    </location>
</feature>
<feature type="region of interest" description="Disordered" evidence="1">
    <location>
        <begin position="416"/>
        <end position="451"/>
    </location>
</feature>
<protein>
    <submittedName>
        <fullName evidence="2">Glyceraldehyde-3-phosphate dehydrogenase 3</fullName>
    </submittedName>
</protein>
<feature type="region of interest" description="Disordered" evidence="1">
    <location>
        <begin position="892"/>
        <end position="934"/>
    </location>
</feature>
<organism evidence="2 3">
    <name type="scientific">Frankliniella fusca</name>
    <dbReference type="NCBI Taxonomy" id="407009"/>
    <lineage>
        <taxon>Eukaryota</taxon>
        <taxon>Metazoa</taxon>
        <taxon>Ecdysozoa</taxon>
        <taxon>Arthropoda</taxon>
        <taxon>Hexapoda</taxon>
        <taxon>Insecta</taxon>
        <taxon>Pterygota</taxon>
        <taxon>Neoptera</taxon>
        <taxon>Paraneoptera</taxon>
        <taxon>Thysanoptera</taxon>
        <taxon>Terebrantia</taxon>
        <taxon>Thripoidea</taxon>
        <taxon>Thripidae</taxon>
        <taxon>Frankliniella</taxon>
    </lineage>
</organism>
<feature type="compositionally biased region" description="Low complexity" evidence="1">
    <location>
        <begin position="289"/>
        <end position="305"/>
    </location>
</feature>
<sequence>MPLPVTQAVEDDDGPEEGEIEDDEDDIILVDSSPLPSSTTSASRDVYPSPGRKESYERDIRNFELRRARSTRIRRAGGSKSPYSTSPSLHGNDSHSRIKTKHPRTGLTQGKENRHVRYKSPTYHRKVSHDRAIADFKDISPGRDSSCSSIDSMDRTSERISHQRPTRKHRYDRTKRRASSSPESSYISSKRRPRQSHHSTKCPLIKVLHSVAKETRLIALETSENHTESSSLRQRLLNMGAMPALRDEAHSSSINDENGKSTTDVPEESRSNSVNSSKAEDSCKQVLSESTQTDETTEEMTPTTKLEPEIVTLTDSEDGVSSLAKTPNNTCAKGSNNLAEISNTAPPSPPQNFPGNLLDNNSDDNDDDDIGRLRLLALQSKKQEQQESNPLDDGDVLQLRIAALKTSFMSKFKTRKKLPVKTRASKEGSISPLDDIPLPYSPSSPSSPDEVIAPVDMELAETDDEEASLHSMSRYSPSDPIPDCYSPSDDPFPVCYSPSDPTGSPTLERSIQELLPPPPPPDFDLYFPDPMYETPLQGISIDNSYPGCFIDQVPGTEICAPPPLPSYFRELLSGRSKNSSTLTPLSCRQLCELGNVCLIDTLYQPDVCDQPRDISAHMQENVHCSVPEKISVFMQPVDTILKHSEDNISSFGVCEQQTNMENFSEQLLVINEQTESRNECPSEPKEKDSILVMGEKDERENVCPHPDNIEKQVMIDEDFDATGNVEEPLQATPNITKENEEISLEEEEKLLRQRLLLNLANKRAKLSAANHGNTVQAPSKKNVLPDVVPNRSNLILIHPINDVKLGTLGSTSPNSKSLGASELPVDQSSKQKPSSVLPKASRPKSALTSVPLKSKSLQLGEPSKTKPSQLVEPSKLKAPQLVIPLKPKSTQLAGTFKGKSTQLKEPLRQKSTLVEPSKQKSIHLADSSKSKSQQVAVSSQTCEDKKFIIYLGEDSDSNDDYSEAEALGQKCVRNREKWLSHLKELDANPVIKGLPPAGSKLPLRMNLNPKQTVKERNPRKPFAENLADLENSVERFLKGVRSSHEARAGKASSSLNSTPVAVKHLPVSQQEEYRRLKQQIAQLEKLRESSSRQQKLTSVAVGVSKSTQVATRLNISKETMTKPKISSLSTSKSSNASLVSTNAKRDLLQNNVTMKAKTTQQSISNATQKQVSTIPTITSTITTNLDNRAEIPQNKEGLLSLQSTVVTERSHVLKELSSLAKLLAQVDKSLEAQSHTATEVSSLIDKLCLAAGRWRAQNRTVASLVQKVALRQKVISSRNRSCVAATKTCVQLGNQLYGNSYRIPLNNADSMRLQLKQVHEKTQELAKRRTTEQAKKRLLEKRAESCLIKLFSETQNPVVDKGVKNSHSSIVPLSPLQNSKEGKSTVSCVQISASQRKTEIPESLAQLRSAHSETHATSTKNCATSASTIPHINSALISRAVSYRLALNKVRSAKTVLNTAVKKRLLDKNRKGFTTKRLELRTKSASQNSVVKDDLSDMDISTDGEEPGKKSKDASGNTDVVDMSVSPDTSLSPPVTEQESYLGKNIKNMEVCDANKNTAETVQVNKQTSSRLLAKNIPKNVVMNSAKTSKNVLKNYVSPLGGLSVFSNNRSETSTGNDLYAILCPYDLNGKCQDLECPYKHQHR</sequence>
<reference evidence="2" key="1">
    <citation type="submission" date="2021-07" db="EMBL/GenBank/DDBJ databases">
        <authorList>
            <person name="Catto M.A."/>
            <person name="Jacobson A."/>
            <person name="Kennedy G."/>
            <person name="Labadie P."/>
            <person name="Hunt B.G."/>
            <person name="Srinivasan R."/>
        </authorList>
    </citation>
    <scope>NUCLEOTIDE SEQUENCE</scope>
    <source>
        <strain evidence="2">PL_HMW_Pooled</strain>
        <tissue evidence="2">Head</tissue>
    </source>
</reference>
<name>A0AAE1H154_9NEOP</name>
<feature type="compositionally biased region" description="Polar residues" evidence="1">
    <location>
        <begin position="323"/>
        <end position="345"/>
    </location>
</feature>
<feature type="compositionally biased region" description="Acidic residues" evidence="1">
    <location>
        <begin position="1496"/>
        <end position="1505"/>
    </location>
</feature>
<feature type="compositionally biased region" description="Polar residues" evidence="1">
    <location>
        <begin position="251"/>
        <end position="264"/>
    </location>
</feature>
<feature type="compositionally biased region" description="Basic residues" evidence="1">
    <location>
        <begin position="114"/>
        <end position="128"/>
    </location>
</feature>
<feature type="region of interest" description="Disordered" evidence="1">
    <location>
        <begin position="1"/>
        <end position="204"/>
    </location>
</feature>
<evidence type="ECO:0000313" key="3">
    <source>
        <dbReference type="Proteomes" id="UP001219518"/>
    </source>
</evidence>
<feature type="region of interest" description="Disordered" evidence="1">
    <location>
        <begin position="249"/>
        <end position="369"/>
    </location>
</feature>
<evidence type="ECO:0000256" key="1">
    <source>
        <dbReference type="SAM" id="MobiDB-lite"/>
    </source>
</evidence>
<evidence type="ECO:0000313" key="2">
    <source>
        <dbReference type="EMBL" id="KAK3912882.1"/>
    </source>
</evidence>
<feature type="region of interest" description="Disordered" evidence="1">
    <location>
        <begin position="814"/>
        <end position="875"/>
    </location>
</feature>
<reference evidence="2" key="2">
    <citation type="journal article" date="2023" name="BMC Genomics">
        <title>Pest status, molecular evolution, and epigenetic factors derived from the genome assembly of Frankliniella fusca, a thysanopteran phytovirus vector.</title>
        <authorList>
            <person name="Catto M.A."/>
            <person name="Labadie P.E."/>
            <person name="Jacobson A.L."/>
            <person name="Kennedy G.G."/>
            <person name="Srinivasan R."/>
            <person name="Hunt B.G."/>
        </authorList>
    </citation>
    <scope>NUCLEOTIDE SEQUENCE</scope>
    <source>
        <strain evidence="2">PL_HMW_Pooled</strain>
    </source>
</reference>
<feature type="compositionally biased region" description="Acidic residues" evidence="1">
    <location>
        <begin position="9"/>
        <end position="28"/>
    </location>
</feature>
<dbReference type="EMBL" id="JAHWGI010000306">
    <property type="protein sequence ID" value="KAK3912882.1"/>
    <property type="molecule type" value="Genomic_DNA"/>
</dbReference>
<feature type="compositionally biased region" description="Basic and acidic residues" evidence="1">
    <location>
        <begin position="129"/>
        <end position="141"/>
    </location>
</feature>
<comment type="caution">
    <text evidence="2">The sequence shown here is derived from an EMBL/GenBank/DDBJ whole genome shotgun (WGS) entry which is preliminary data.</text>
</comment>